<evidence type="ECO:0000313" key="3">
    <source>
        <dbReference type="Proteomes" id="UP001631993"/>
    </source>
</evidence>
<evidence type="ECO:0000256" key="1">
    <source>
        <dbReference type="SAM" id="MobiDB-lite"/>
    </source>
</evidence>
<keyword evidence="3" id="KW-1185">Reference proteome</keyword>
<organism evidence="2 3">
    <name type="scientific">Streptomyces galilaeus</name>
    <dbReference type="NCBI Taxonomy" id="33899"/>
    <lineage>
        <taxon>Bacteria</taxon>
        <taxon>Bacillati</taxon>
        <taxon>Actinomycetota</taxon>
        <taxon>Actinomycetes</taxon>
        <taxon>Kitasatosporales</taxon>
        <taxon>Streptomycetaceae</taxon>
        <taxon>Streptomyces</taxon>
    </lineage>
</organism>
<dbReference type="Proteomes" id="UP001631993">
    <property type="component" value="Unassembled WGS sequence"/>
</dbReference>
<evidence type="ECO:0000313" key="2">
    <source>
        <dbReference type="EMBL" id="MFM9652555.1"/>
    </source>
</evidence>
<reference evidence="2 3" key="1">
    <citation type="submission" date="2024-12" db="EMBL/GenBank/DDBJ databases">
        <title>Forecasting of Potato common scab and diversities of Pathogenic streptomyces spp. in china.</title>
        <authorList>
            <person name="Handique U."/>
            <person name="Wu J."/>
        </authorList>
    </citation>
    <scope>NUCLEOTIDE SEQUENCE [LARGE SCALE GENOMIC DNA]</scope>
    <source>
        <strain evidence="2 3">ZRIMU1585</strain>
    </source>
</reference>
<protein>
    <submittedName>
        <fullName evidence="2">Uncharacterized protein</fullName>
    </submittedName>
</protein>
<dbReference type="EMBL" id="JBJVNE010000030">
    <property type="protein sequence ID" value="MFM9652555.1"/>
    <property type="molecule type" value="Genomic_DNA"/>
</dbReference>
<name>A0ABW9IVS7_STRGJ</name>
<dbReference type="RefSeq" id="WP_369276609.1">
    <property type="nucleotide sequence ID" value="NZ_JBJVMW010000030.1"/>
</dbReference>
<feature type="compositionally biased region" description="Low complexity" evidence="1">
    <location>
        <begin position="132"/>
        <end position="179"/>
    </location>
</feature>
<accession>A0ABW9IVS7</accession>
<comment type="caution">
    <text evidence="2">The sequence shown here is derived from an EMBL/GenBank/DDBJ whole genome shotgun (WGS) entry which is preliminary data.</text>
</comment>
<gene>
    <name evidence="2" type="ORF">ACKI1S_41345</name>
</gene>
<feature type="region of interest" description="Disordered" evidence="1">
    <location>
        <begin position="132"/>
        <end position="195"/>
    </location>
</feature>
<proteinExistence type="predicted"/>
<sequence>MTSVYSESTTERVPGRAWTVRLQGYSDRSATVTCTTEACRMPPRSKDLASLRAFAARHAAAHARAATVRPNAWCHCGSQRCGAHPDIRTHCAGAVVMILRHDATVRRVWSVEEVCETCAPLIPNATVLARAARPARSTTRPAETTAPAQVPAPARPAGVAGGFSSPSATPADTTAAPAQRSRRTSRPRRRSGQAR</sequence>
<feature type="compositionally biased region" description="Basic residues" evidence="1">
    <location>
        <begin position="180"/>
        <end position="195"/>
    </location>
</feature>